<dbReference type="InterPro" id="IPR042039">
    <property type="entry name" value="HscA_NBD"/>
</dbReference>
<dbReference type="InterPro" id="IPR043129">
    <property type="entry name" value="ATPase_NBD"/>
</dbReference>
<dbReference type="InterPro" id="IPR018181">
    <property type="entry name" value="Heat_shock_70_CS"/>
</dbReference>
<dbReference type="InterPro" id="IPR010236">
    <property type="entry name" value="ISC_FeS_clus_asmbl_HscA"/>
</dbReference>
<dbReference type="PRINTS" id="PR00301">
    <property type="entry name" value="HEATSHOCK70"/>
</dbReference>
<dbReference type="GO" id="GO:0051082">
    <property type="term" value="F:unfolded protein binding"/>
    <property type="evidence" value="ECO:0007669"/>
    <property type="project" value="InterPro"/>
</dbReference>
<evidence type="ECO:0000256" key="3">
    <source>
        <dbReference type="ARBA" id="ARBA00022840"/>
    </source>
</evidence>
<keyword evidence="3 5" id="KW-0067">ATP-binding</keyword>
<keyword evidence="9" id="KW-1185">Reference proteome</keyword>
<dbReference type="PANTHER" id="PTHR19375">
    <property type="entry name" value="HEAT SHOCK PROTEIN 70KDA"/>
    <property type="match status" value="1"/>
</dbReference>
<keyword evidence="4 5" id="KW-0143">Chaperone</keyword>
<dbReference type="FunFam" id="3.30.420.40:FF:000046">
    <property type="entry name" value="Chaperone protein HscA"/>
    <property type="match status" value="1"/>
</dbReference>
<dbReference type="RefSeq" id="WP_092856292.1">
    <property type="nucleotide sequence ID" value="NZ_FOYU01000001.1"/>
</dbReference>
<feature type="region of interest" description="Disordered" evidence="7">
    <location>
        <begin position="281"/>
        <end position="312"/>
    </location>
</feature>
<dbReference type="Proteomes" id="UP000199424">
    <property type="component" value="Unassembled WGS sequence"/>
</dbReference>
<dbReference type="Gene3D" id="3.90.640.10">
    <property type="entry name" value="Actin, Chain A, domain 4"/>
    <property type="match status" value="1"/>
</dbReference>
<proteinExistence type="inferred from homology"/>
<sequence length="648" mass="69045">MALLQIAEPGQSTAPHQHRLAAGIDLGTTNSLVASVRSGEAKVLRDEQDRAILPSVVYYGADEVLTGHEALAKHADKSIETENTIVSVKRFIGRTIADVQKNFSNLPYRMSETDNGVPVFHTAAGEKNAVEVSADILRTLAARAEASLGGELTGVVITVPAYFDDAQRQSTKDAAQLAGLKVLRLLNEPTAAAVAYGLDSGREGLIAVYDLGGGTFDISILRLQGGVFEVLATGGDSALGGDDFDQLIVNWLKQEWQLPDNVDARTERDLVNAAKAAKEQLTDVARRSTPGGAQHRESRIDAEGSPGGEAVNIEPVNGVESKAAIALSVEKFNELIEPLVRRTLAACRRALKDADVSADEILDVVMVGGSTRVPRIREAVGEFFGREPLTSIDPDQVVAIGAAVQADILAGNKPDSDMLLLDVIPLSLGLETMGGLVEKVVARNTTIPVAKAQEFTTFKDGQTAMMIHVVQGERELVDDCRSLARFVLTDIPPMAAGAAHIRVTFQVDADGLLSVTAMEKSSGVTASVQVKPSYGLGDDDITKMIQSSMTNAKEDMAARMLREQQVEADRVLEALSSALAADGALLSDSERRALDDAMEALRIARNGTDTDAIEKAIEAVDKASDDFAARRMDESIRKALSGSKVDEL</sequence>
<dbReference type="Gene3D" id="3.30.420.40">
    <property type="match status" value="2"/>
</dbReference>
<comment type="function">
    <text evidence="5">Chaperone involved in the maturation of iron-sulfur cluster-containing proteins. Has a low intrinsic ATPase activity which is markedly stimulated by HscB.</text>
</comment>
<dbReference type="SUPFAM" id="SSF100934">
    <property type="entry name" value="Heat shock protein 70kD (HSP70), C-terminal subdomain"/>
    <property type="match status" value="1"/>
</dbReference>
<dbReference type="SUPFAM" id="SSF100920">
    <property type="entry name" value="Heat shock protein 70kD (HSP70), peptide-binding domain"/>
    <property type="match status" value="1"/>
</dbReference>
<dbReference type="HAMAP" id="MF_00679">
    <property type="entry name" value="HscA"/>
    <property type="match status" value="1"/>
</dbReference>
<dbReference type="GO" id="GO:0016887">
    <property type="term" value="F:ATP hydrolysis activity"/>
    <property type="evidence" value="ECO:0007669"/>
    <property type="project" value="UniProtKB-UniRule"/>
</dbReference>
<evidence type="ECO:0000256" key="1">
    <source>
        <dbReference type="ARBA" id="ARBA00007381"/>
    </source>
</evidence>
<dbReference type="InterPro" id="IPR013126">
    <property type="entry name" value="Hsp_70_fam"/>
</dbReference>
<dbReference type="GO" id="GO:0005524">
    <property type="term" value="F:ATP binding"/>
    <property type="evidence" value="ECO:0007669"/>
    <property type="project" value="UniProtKB-KW"/>
</dbReference>
<dbReference type="FunFam" id="2.60.34.10:FF:000005">
    <property type="entry name" value="Chaperone protein HscA homolog"/>
    <property type="match status" value="1"/>
</dbReference>
<name>A0A1I6GTF5_9GAMM</name>
<dbReference type="PROSITE" id="PS01036">
    <property type="entry name" value="HSP70_3"/>
    <property type="match status" value="1"/>
</dbReference>
<dbReference type="EMBL" id="FOYU01000001">
    <property type="protein sequence ID" value="SFR45515.1"/>
    <property type="molecule type" value="Genomic_DNA"/>
</dbReference>
<dbReference type="InterPro" id="IPR029048">
    <property type="entry name" value="HSP70_C_sf"/>
</dbReference>
<dbReference type="InterPro" id="IPR029047">
    <property type="entry name" value="HSP70_peptide-bd_sf"/>
</dbReference>
<evidence type="ECO:0000256" key="4">
    <source>
        <dbReference type="ARBA" id="ARBA00023186"/>
    </source>
</evidence>
<dbReference type="GO" id="GO:0016226">
    <property type="term" value="P:iron-sulfur cluster assembly"/>
    <property type="evidence" value="ECO:0007669"/>
    <property type="project" value="InterPro"/>
</dbReference>
<dbReference type="Gene3D" id="1.20.1270.10">
    <property type="match status" value="1"/>
</dbReference>
<dbReference type="PROSITE" id="PS00297">
    <property type="entry name" value="HSP70_1"/>
    <property type="match status" value="1"/>
</dbReference>
<protein>
    <recommendedName>
        <fullName evidence="5">Chaperone protein HscA homolog</fullName>
    </recommendedName>
</protein>
<evidence type="ECO:0000256" key="7">
    <source>
        <dbReference type="SAM" id="MobiDB-lite"/>
    </source>
</evidence>
<evidence type="ECO:0000256" key="2">
    <source>
        <dbReference type="ARBA" id="ARBA00022741"/>
    </source>
</evidence>
<comment type="similarity">
    <text evidence="1 5 6">Belongs to the heat shock protein 70 family.</text>
</comment>
<dbReference type="AlphaFoldDB" id="A0A1I6GTF5"/>
<dbReference type="SUPFAM" id="SSF53067">
    <property type="entry name" value="Actin-like ATPase domain"/>
    <property type="match status" value="2"/>
</dbReference>
<dbReference type="Pfam" id="PF00012">
    <property type="entry name" value="HSP70"/>
    <property type="match status" value="1"/>
</dbReference>
<keyword evidence="2 5" id="KW-0547">Nucleotide-binding</keyword>
<accession>A0A1I6GTF5</accession>
<dbReference type="GO" id="GO:0140662">
    <property type="term" value="F:ATP-dependent protein folding chaperone"/>
    <property type="evidence" value="ECO:0007669"/>
    <property type="project" value="InterPro"/>
</dbReference>
<dbReference type="PROSITE" id="PS00329">
    <property type="entry name" value="HSP70_2"/>
    <property type="match status" value="1"/>
</dbReference>
<evidence type="ECO:0000256" key="5">
    <source>
        <dbReference type="HAMAP-Rule" id="MF_00679"/>
    </source>
</evidence>
<evidence type="ECO:0000256" key="6">
    <source>
        <dbReference type="RuleBase" id="RU003322"/>
    </source>
</evidence>
<dbReference type="Gene3D" id="2.60.34.10">
    <property type="entry name" value="Substrate Binding Domain Of DNAk, Chain A, domain 1"/>
    <property type="match status" value="1"/>
</dbReference>
<gene>
    <name evidence="5" type="primary">hscA</name>
    <name evidence="8" type="ORF">SAMN04488070_1197</name>
</gene>
<dbReference type="CDD" id="cd10236">
    <property type="entry name" value="ASKHA_NBD_HSP70_HscA"/>
    <property type="match status" value="1"/>
</dbReference>
<evidence type="ECO:0000313" key="9">
    <source>
        <dbReference type="Proteomes" id="UP000199424"/>
    </source>
</evidence>
<reference evidence="9" key="1">
    <citation type="submission" date="2016-10" db="EMBL/GenBank/DDBJ databases">
        <authorList>
            <person name="Varghese N."/>
            <person name="Submissions S."/>
        </authorList>
    </citation>
    <scope>NUCLEOTIDE SEQUENCE [LARGE SCALE GENOMIC DNA]</scope>
    <source>
        <strain evidence="9">CGMCC 1.7285</strain>
    </source>
</reference>
<organism evidence="8 9">
    <name type="scientific">Pseudidiomarina maritima</name>
    <dbReference type="NCBI Taxonomy" id="519453"/>
    <lineage>
        <taxon>Bacteria</taxon>
        <taxon>Pseudomonadati</taxon>
        <taxon>Pseudomonadota</taxon>
        <taxon>Gammaproteobacteria</taxon>
        <taxon>Alteromonadales</taxon>
        <taxon>Idiomarinaceae</taxon>
        <taxon>Pseudidiomarina</taxon>
    </lineage>
</organism>
<evidence type="ECO:0000313" key="8">
    <source>
        <dbReference type="EMBL" id="SFR45515.1"/>
    </source>
</evidence>